<dbReference type="EMBL" id="JAPYKO010000004">
    <property type="protein sequence ID" value="MEI9402359.1"/>
    <property type="molecule type" value="Genomic_DNA"/>
</dbReference>
<feature type="region of interest" description="Disordered" evidence="1">
    <location>
        <begin position="78"/>
        <end position="177"/>
    </location>
</feature>
<evidence type="ECO:0000313" key="3">
    <source>
        <dbReference type="EMBL" id="MEI9402359.1"/>
    </source>
</evidence>
<comment type="caution">
    <text evidence="3">The sequence shown here is derived from an EMBL/GenBank/DDBJ whole genome shotgun (WGS) entry which is preliminary data.</text>
</comment>
<organism evidence="3 4">
    <name type="scientific">Mesorhizobium argentiipisi</name>
    <dbReference type="NCBI Taxonomy" id="3015175"/>
    <lineage>
        <taxon>Bacteria</taxon>
        <taxon>Pseudomonadati</taxon>
        <taxon>Pseudomonadota</taxon>
        <taxon>Alphaproteobacteria</taxon>
        <taxon>Hyphomicrobiales</taxon>
        <taxon>Phyllobacteriaceae</taxon>
        <taxon>Mesorhizobium</taxon>
    </lineage>
</organism>
<accession>A0ABU8K9G3</accession>
<keyword evidence="4" id="KW-1185">Reference proteome</keyword>
<evidence type="ECO:0000256" key="2">
    <source>
        <dbReference type="SAM" id="Phobius"/>
    </source>
</evidence>
<sequence>MDPIEKAIRNAFEKGNAEDRAFREKVYRSAFAALDRVLQANPNVTVEAAISRRKAVQAKITEIESEFLPAVPEVTLPPENVAPAGHGAPDPRVEAPAESAAPAVDAPLPPSQSAPSPSITVDGPVQPDASDRPRSRVLPRVPDIMPDETALPDAPSLDDSPGAPVGNGAQVAPDRDERRIRGRRLPLTAIFVVATLLAAAGIGLYFAKQTGVFKTAAELNTGPPEPTPTLDDEDSSQPAEPGSPQKPGEADQSKNWINVFSPADPTHVSAPSDAAAEVMKDDTGQFLRIRSGASGSAIAFDVGQGVLEKLAGKHAMFDIVARSEEGKETQISIDCNFGDLGDCGRKRYAVGHERNEYLFDVQFPNKHPGAAGTIAVNSDFDQKGKSVDIYEIRVSIAE</sequence>
<keyword evidence="2" id="KW-0812">Transmembrane</keyword>
<evidence type="ECO:0008006" key="5">
    <source>
        <dbReference type="Google" id="ProtNLM"/>
    </source>
</evidence>
<feature type="compositionally biased region" description="Low complexity" evidence="1">
    <location>
        <begin position="96"/>
        <end position="106"/>
    </location>
</feature>
<evidence type="ECO:0000256" key="1">
    <source>
        <dbReference type="SAM" id="MobiDB-lite"/>
    </source>
</evidence>
<protein>
    <recommendedName>
        <fullName evidence="5">Biotin transporter BioY</fullName>
    </recommendedName>
</protein>
<feature type="region of interest" description="Disordered" evidence="1">
    <location>
        <begin position="217"/>
        <end position="252"/>
    </location>
</feature>
<proteinExistence type="predicted"/>
<dbReference type="RefSeq" id="WP_337092700.1">
    <property type="nucleotide sequence ID" value="NZ_JAPYKO010000004.1"/>
</dbReference>
<keyword evidence="2" id="KW-1133">Transmembrane helix</keyword>
<dbReference type="Proteomes" id="UP001366503">
    <property type="component" value="Unassembled WGS sequence"/>
</dbReference>
<name>A0ABU8K9G3_9HYPH</name>
<feature type="transmembrane region" description="Helical" evidence="2">
    <location>
        <begin position="185"/>
        <end position="207"/>
    </location>
</feature>
<gene>
    <name evidence="3" type="ORF">O7A05_09305</name>
</gene>
<evidence type="ECO:0000313" key="4">
    <source>
        <dbReference type="Proteomes" id="UP001366503"/>
    </source>
</evidence>
<keyword evidence="2" id="KW-0472">Membrane</keyword>
<reference evidence="3 4" key="1">
    <citation type="submission" date="2022-12" db="EMBL/GenBank/DDBJ databases">
        <authorList>
            <person name="Muema E."/>
        </authorList>
    </citation>
    <scope>NUCLEOTIDE SEQUENCE [LARGE SCALE GENOMIC DNA]</scope>
    <source>
        <strain evidence="4">1330</strain>
    </source>
</reference>